<keyword evidence="4" id="KW-1185">Reference proteome</keyword>
<feature type="chain" id="PRO_5046833434" evidence="2">
    <location>
        <begin position="23"/>
        <end position="475"/>
    </location>
</feature>
<organism evidence="3 4">
    <name type="scientific">Alicyclobacillus fodiniaquatilis</name>
    <dbReference type="NCBI Taxonomy" id="1661150"/>
    <lineage>
        <taxon>Bacteria</taxon>
        <taxon>Bacillati</taxon>
        <taxon>Bacillota</taxon>
        <taxon>Bacilli</taxon>
        <taxon>Bacillales</taxon>
        <taxon>Alicyclobacillaceae</taxon>
        <taxon>Alicyclobacillus</taxon>
    </lineage>
</organism>
<keyword evidence="2" id="KW-0732">Signal</keyword>
<reference evidence="4" key="1">
    <citation type="journal article" date="2019" name="Int. J. Syst. Evol. Microbiol.">
        <title>The Global Catalogue of Microorganisms (GCM) 10K type strain sequencing project: providing services to taxonomists for standard genome sequencing and annotation.</title>
        <authorList>
            <consortium name="The Broad Institute Genomics Platform"/>
            <consortium name="The Broad Institute Genome Sequencing Center for Infectious Disease"/>
            <person name="Wu L."/>
            <person name="Ma J."/>
        </authorList>
    </citation>
    <scope>NUCLEOTIDE SEQUENCE [LARGE SCALE GENOMIC DNA]</scope>
    <source>
        <strain evidence="4">CGMCC 1.12286</strain>
    </source>
</reference>
<dbReference type="SUPFAM" id="SSF53850">
    <property type="entry name" value="Periplasmic binding protein-like II"/>
    <property type="match status" value="1"/>
</dbReference>
<dbReference type="PROSITE" id="PS51257">
    <property type="entry name" value="PROKAR_LIPOPROTEIN"/>
    <property type="match status" value="1"/>
</dbReference>
<feature type="signal peptide" evidence="2">
    <location>
        <begin position="1"/>
        <end position="22"/>
    </location>
</feature>
<accession>A0ABW4JJ41</accession>
<dbReference type="Proteomes" id="UP001597079">
    <property type="component" value="Unassembled WGS sequence"/>
</dbReference>
<protein>
    <submittedName>
        <fullName evidence="3">ABC transporter substrate-binding protein</fullName>
    </submittedName>
</protein>
<dbReference type="PANTHER" id="PTHR43649">
    <property type="entry name" value="ARABINOSE-BINDING PROTEIN-RELATED"/>
    <property type="match status" value="1"/>
</dbReference>
<evidence type="ECO:0000256" key="1">
    <source>
        <dbReference type="SAM" id="MobiDB-lite"/>
    </source>
</evidence>
<dbReference type="InterPro" id="IPR006059">
    <property type="entry name" value="SBP"/>
</dbReference>
<dbReference type="EMBL" id="JBHUCX010000058">
    <property type="protein sequence ID" value="MFD1676421.1"/>
    <property type="molecule type" value="Genomic_DNA"/>
</dbReference>
<gene>
    <name evidence="3" type="ORF">ACFSB2_17095</name>
</gene>
<evidence type="ECO:0000313" key="3">
    <source>
        <dbReference type="EMBL" id="MFD1676421.1"/>
    </source>
</evidence>
<dbReference type="InterPro" id="IPR050490">
    <property type="entry name" value="Bact_solute-bd_prot1"/>
</dbReference>
<name>A0ABW4JJ41_9BACL</name>
<dbReference type="Pfam" id="PF01547">
    <property type="entry name" value="SBP_bac_1"/>
    <property type="match status" value="1"/>
</dbReference>
<sequence>MKTKRRVYTVLSASALTITMIAGCGTSQTGNTTAGDASTTTGAASTKTEPTLTIATGVVGGKTPQENTAFANEIGQALHCKVQLISTTGSNYDQQLMTMLSSGQKIDVVYTEGSTLAELAKNGEVENLQSQIQNSSVLGDPKVVPQYEWNDIKLSSPNGKGIYGVPVKYQGALMPIVREDWLKQLGLSQPKTLNQYLNVFQTFKEKKNAYGLTLSSLYDIEPFMSAVGLKEGYVMQNGKLTVPYATSAAIPVYAWLHKLYEDKLLDPNFVTNSTADERNLFLSNRVGMFVYWDAWVPMLNNLAKTQGAASTFDAEALPGAEDSNGKTLVSMGDTSLFAIPSNAPDKALAFKFLEWWNTQPGEVLGSLGVKGIDYTMQNGKYKLTSAGSSENMDHGDPDPISSYWKNPFPQLQKGYANAREIGEKYGYQPLINSNWTNAQDIVWQYGDEAILGKLTPQAAVQQMHAALLQKHYIDQ</sequence>
<dbReference type="PANTHER" id="PTHR43649:SF12">
    <property type="entry name" value="DIACETYLCHITOBIOSE BINDING PROTEIN DASA"/>
    <property type="match status" value="1"/>
</dbReference>
<evidence type="ECO:0000313" key="4">
    <source>
        <dbReference type="Proteomes" id="UP001597079"/>
    </source>
</evidence>
<dbReference type="Gene3D" id="3.40.190.10">
    <property type="entry name" value="Periplasmic binding protein-like II"/>
    <property type="match status" value="2"/>
</dbReference>
<evidence type="ECO:0000256" key="2">
    <source>
        <dbReference type="SAM" id="SignalP"/>
    </source>
</evidence>
<comment type="caution">
    <text evidence="3">The sequence shown here is derived from an EMBL/GenBank/DDBJ whole genome shotgun (WGS) entry which is preliminary data.</text>
</comment>
<feature type="region of interest" description="Disordered" evidence="1">
    <location>
        <begin position="29"/>
        <end position="48"/>
    </location>
</feature>
<dbReference type="RefSeq" id="WP_377944322.1">
    <property type="nucleotide sequence ID" value="NZ_JBHUCX010000058.1"/>
</dbReference>
<proteinExistence type="predicted"/>